<evidence type="ECO:0000256" key="1">
    <source>
        <dbReference type="SAM" id="MobiDB-lite"/>
    </source>
</evidence>
<dbReference type="Proteomes" id="UP000606172">
    <property type="component" value="Unassembled WGS sequence"/>
</dbReference>
<dbReference type="PROSITE" id="PS51257">
    <property type="entry name" value="PROKAR_LIPOPROTEIN"/>
    <property type="match status" value="1"/>
</dbReference>
<organism evidence="3 4">
    <name type="scientific">Sinosporangium siamense</name>
    <dbReference type="NCBI Taxonomy" id="1367973"/>
    <lineage>
        <taxon>Bacteria</taxon>
        <taxon>Bacillati</taxon>
        <taxon>Actinomycetota</taxon>
        <taxon>Actinomycetes</taxon>
        <taxon>Streptosporangiales</taxon>
        <taxon>Streptosporangiaceae</taxon>
        <taxon>Sinosporangium</taxon>
    </lineage>
</organism>
<sequence>MRRLAAVLLLAVTAVGCGIQPTGITPAGDAPIARASTTTNAVYFVKKGKLVRVTRTAPLMPANGYALMQLVDGPTAAEAADGITTAIDGSGYGIEVEPEGDAMVLTLEKRPTGAALGQWVCTADAMPGVNVVRIVDWVRADDVESHMPGLHGVRTAARARPRDAASPRRPTAGSRRFRR</sequence>
<reference evidence="3" key="1">
    <citation type="submission" date="2021-01" db="EMBL/GenBank/DDBJ databases">
        <title>Whole genome shotgun sequence of Sinosporangium siamense NBRC 109515.</title>
        <authorList>
            <person name="Komaki H."/>
            <person name="Tamura T."/>
        </authorList>
    </citation>
    <scope>NUCLEOTIDE SEQUENCE</scope>
    <source>
        <strain evidence="3">NBRC 109515</strain>
    </source>
</reference>
<gene>
    <name evidence="3" type="ORF">Ssi02_74510</name>
</gene>
<comment type="caution">
    <text evidence="3">The sequence shown here is derived from an EMBL/GenBank/DDBJ whole genome shotgun (WGS) entry which is preliminary data.</text>
</comment>
<proteinExistence type="predicted"/>
<accession>A0A919RQK0</accession>
<dbReference type="AlphaFoldDB" id="A0A919RQK0"/>
<feature type="signal peptide" evidence="2">
    <location>
        <begin position="1"/>
        <end position="19"/>
    </location>
</feature>
<protein>
    <submittedName>
        <fullName evidence="3">Uncharacterized protein</fullName>
    </submittedName>
</protein>
<feature type="region of interest" description="Disordered" evidence="1">
    <location>
        <begin position="149"/>
        <end position="179"/>
    </location>
</feature>
<keyword evidence="2" id="KW-0732">Signal</keyword>
<feature type="chain" id="PRO_5039456222" evidence="2">
    <location>
        <begin position="20"/>
        <end position="179"/>
    </location>
</feature>
<evidence type="ECO:0000313" key="4">
    <source>
        <dbReference type="Proteomes" id="UP000606172"/>
    </source>
</evidence>
<evidence type="ECO:0000256" key="2">
    <source>
        <dbReference type="SAM" id="SignalP"/>
    </source>
</evidence>
<dbReference type="EMBL" id="BOOW01000056">
    <property type="protein sequence ID" value="GII97220.1"/>
    <property type="molecule type" value="Genomic_DNA"/>
</dbReference>
<evidence type="ECO:0000313" key="3">
    <source>
        <dbReference type="EMBL" id="GII97220.1"/>
    </source>
</evidence>
<keyword evidence="4" id="KW-1185">Reference proteome</keyword>
<dbReference type="RefSeq" id="WP_204032717.1">
    <property type="nucleotide sequence ID" value="NZ_BOOW01000056.1"/>
</dbReference>
<name>A0A919RQK0_9ACTN</name>